<keyword evidence="1" id="KW-0732">Signal</keyword>
<feature type="domain" description="SHIRT" evidence="6">
    <location>
        <begin position="857"/>
        <end position="935"/>
    </location>
</feature>
<evidence type="ECO:0000256" key="2">
    <source>
        <dbReference type="ARBA" id="ARBA00022737"/>
    </source>
</evidence>
<dbReference type="InterPro" id="IPR005877">
    <property type="entry name" value="YSIRK_signal_dom"/>
</dbReference>
<evidence type="ECO:0000256" key="1">
    <source>
        <dbReference type="ARBA" id="ARBA00022729"/>
    </source>
</evidence>
<dbReference type="Pfam" id="PF18655">
    <property type="entry name" value="SHIRT"/>
    <property type="match status" value="7"/>
</dbReference>
<evidence type="ECO:0000313" key="7">
    <source>
        <dbReference type="EMBL" id="KEQ40081.1"/>
    </source>
</evidence>
<dbReference type="Pfam" id="PF01473">
    <property type="entry name" value="Choline_bind_1"/>
    <property type="match status" value="2"/>
</dbReference>
<accession>A0A081QAV8</accession>
<feature type="repeat" description="Cell wall-binding" evidence="3">
    <location>
        <begin position="1048"/>
        <end position="1067"/>
    </location>
</feature>
<organism evidence="7 8">
    <name type="scientific">Streptococcus mitis</name>
    <dbReference type="NCBI Taxonomy" id="28037"/>
    <lineage>
        <taxon>Bacteria</taxon>
        <taxon>Bacillati</taxon>
        <taxon>Bacillota</taxon>
        <taxon>Bacilli</taxon>
        <taxon>Lactobacillales</taxon>
        <taxon>Streptococcaceae</taxon>
        <taxon>Streptococcus</taxon>
        <taxon>Streptococcus mitis group</taxon>
    </lineage>
</organism>
<feature type="domain" description="SHIRT" evidence="6">
    <location>
        <begin position="771"/>
        <end position="849"/>
    </location>
</feature>
<dbReference type="Pfam" id="PF19127">
    <property type="entry name" value="Choline_bind_3"/>
    <property type="match status" value="1"/>
</dbReference>
<keyword evidence="2" id="KW-0677">Repeat</keyword>
<dbReference type="PROSITE" id="PS51170">
    <property type="entry name" value="CW"/>
    <property type="match status" value="5"/>
</dbReference>
<dbReference type="EMBL" id="JPFW01000008">
    <property type="protein sequence ID" value="KEQ40081.1"/>
    <property type="molecule type" value="Genomic_DNA"/>
</dbReference>
<evidence type="ECO:0000256" key="3">
    <source>
        <dbReference type="PROSITE-ProRule" id="PRU00591"/>
    </source>
</evidence>
<comment type="caution">
    <text evidence="7">The sequence shown here is derived from an EMBL/GenBank/DDBJ whole genome shotgun (WGS) entry which is preliminary data.</text>
</comment>
<dbReference type="AlphaFoldDB" id="A0A081QAV8"/>
<dbReference type="Gene3D" id="2.10.270.10">
    <property type="entry name" value="Cholin Binding"/>
    <property type="match status" value="1"/>
</dbReference>
<feature type="domain" description="SHIRT" evidence="6">
    <location>
        <begin position="599"/>
        <end position="677"/>
    </location>
</feature>
<feature type="domain" description="SHIRT" evidence="6">
    <location>
        <begin position="513"/>
        <end position="591"/>
    </location>
</feature>
<feature type="domain" description="YSIRK Gram-positive signal peptide" evidence="5">
    <location>
        <begin position="7"/>
        <end position="30"/>
    </location>
</feature>
<evidence type="ECO:0000259" key="5">
    <source>
        <dbReference type="Pfam" id="PF04650"/>
    </source>
</evidence>
<dbReference type="PATRIC" id="fig|28037.97.peg.1276"/>
<feature type="domain" description="SHIRT" evidence="6">
    <location>
        <begin position="341"/>
        <end position="419"/>
    </location>
</feature>
<feature type="repeat" description="Cell wall-binding" evidence="3">
    <location>
        <begin position="1028"/>
        <end position="1047"/>
    </location>
</feature>
<feature type="repeat" description="Cell wall-binding" evidence="3">
    <location>
        <begin position="1008"/>
        <end position="1027"/>
    </location>
</feature>
<feature type="domain" description="SHIRT" evidence="6">
    <location>
        <begin position="685"/>
        <end position="763"/>
    </location>
</feature>
<dbReference type="NCBIfam" id="TIGR01168">
    <property type="entry name" value="YSIRK_signal"/>
    <property type="match status" value="1"/>
</dbReference>
<dbReference type="Gene3D" id="3.10.20.890">
    <property type="match status" value="1"/>
</dbReference>
<reference evidence="7 8" key="1">
    <citation type="submission" date="2014-05" db="EMBL/GenBank/DDBJ databases">
        <authorList>
            <person name="Daugherty S.C."/>
            <person name="Tallon L.J."/>
            <person name="Sadzewicz L."/>
            <person name="Kilian M."/>
            <person name="Tettelin H."/>
        </authorList>
    </citation>
    <scope>NUCLEOTIDE SEQUENCE [LARGE SCALE GENOMIC DNA]</scope>
    <source>
        <strain evidence="7 8">SK642</strain>
    </source>
</reference>
<dbReference type="InterPro" id="IPR041030">
    <property type="entry name" value="SHIRT"/>
</dbReference>
<name>A0A081QAV8_STRMT</name>
<evidence type="ECO:0000313" key="8">
    <source>
        <dbReference type="Proteomes" id="UP000028030"/>
    </source>
</evidence>
<gene>
    <name evidence="7" type="ORF">SK642_1339</name>
</gene>
<feature type="domain" description="SHIRT" evidence="6">
    <location>
        <begin position="427"/>
        <end position="505"/>
    </location>
</feature>
<sequence length="1105" mass="118873">MKDIFWNKHRKFSIRKLKIGIASVTVGLVFVNPVTGMNHVEAALSVEDSNYINETAVNNGALVEYIRQALATISKAANSTVLPSSIQNLKDKVQALSTKKEADYTESAWQEFQGKLTTAKSKLEEAEKAYNQSVTIKPNASSYETTINELITSYPEYNTVVIKVREGETTEVAENRHLTNIRRINQVLTAKYAELKETAQLVKSVLPPVGGDIAAQQLNIINSAESVLELNKKESTVAQDQHTDLMAGLLENHKVTLSNLSNLRGNITSEDQAKIKAFLESHNPSAGETDVFQAFSGALGYKFNNDGTITITYTDDGSSDTVPLSIFAKGGSTQTDSPAATYSVTYNYVSGTSDKSLPSSITAPAVVNDKHTGDVVASPTGQTDVEDAANQGTWHFNGWDKSSVTIGTANETVTGTWNFIPTPPAATYSVTYNYVSGTPEQSLPSGITAPTAVSDKHTGDVVASPTGQVDVTDSANQGTWHFKGWDKSSVTVGTTNETVTGTWNFIPMPPAATYTVTYNYVSGTPDKNLPSSITAPTAVSDRHTGDVVASPTGQTDVEDAANQGTWHFKGWDKASVTIGTANEIVTGTWNFIPVPPVASYSVTYNYVSGTPDKSLPSNITAPVAVSDKHTGDVVASPTGQTDVEDAGNQGTWHFNGWDKASVTIGTANETVTGTWNFIPTPPAASYTVTYNYVSSTPDKSLPSGITAPTAVSDKHTGDVVASPSGQTDVEDTANQGTWHFKGWDKASVTIGTTNETVIGTWNFIPTPPAATYSVTYNYVSGTPDKSLPNSITAPTAVSDKHTGDVVASPTGQVDVTDSANQGTWHFKGWDKSSVTVGTTNETVTGTWNFIPTPPAATYSVTYNYVSGTPDKSLPSSITAPTAVSDKHTGDVVASPTGQVDVTDSANQGTWHFKGWDKSSVTVGTTNETVTGTWNFIPTPPAATYSVTYNYVSGTPDKSLPSGALPTTVGWIKEDNRWWYKHADGSYTANDWEQIKGIWYHFDQSGWMQTGWIQDKGTWYYLNKSGAMATGWLQENGRWYYLNNSGTMKTGWVKDNDTWYYLDNSGAMKTGWFTVSGKWYYAYSSGALAVDTTVDGYTVNANGEWV</sequence>
<evidence type="ECO:0000256" key="4">
    <source>
        <dbReference type="SAM" id="MobiDB-lite"/>
    </source>
</evidence>
<evidence type="ECO:0000259" key="6">
    <source>
        <dbReference type="Pfam" id="PF18655"/>
    </source>
</evidence>
<dbReference type="OrthoDB" id="2237794at2"/>
<feature type="region of interest" description="Disordered" evidence="4">
    <location>
        <begin position="532"/>
        <end position="556"/>
    </location>
</feature>
<protein>
    <submittedName>
        <fullName evidence="7">Uncharacterized protein</fullName>
    </submittedName>
</protein>
<feature type="repeat" description="Cell wall-binding" evidence="3">
    <location>
        <begin position="1068"/>
        <end position="1087"/>
    </location>
</feature>
<dbReference type="InterPro" id="IPR018337">
    <property type="entry name" value="Cell_wall/Cho-bd_repeat"/>
</dbReference>
<dbReference type="Proteomes" id="UP000028030">
    <property type="component" value="Unassembled WGS sequence"/>
</dbReference>
<dbReference type="Pfam" id="PF04650">
    <property type="entry name" value="YSIRK_signal"/>
    <property type="match status" value="1"/>
</dbReference>
<feature type="repeat" description="Cell wall-binding" evidence="3">
    <location>
        <begin position="988"/>
        <end position="1007"/>
    </location>
</feature>
<proteinExistence type="predicted"/>
<dbReference type="SUPFAM" id="SSF69360">
    <property type="entry name" value="Cell wall binding repeat"/>
    <property type="match status" value="1"/>
</dbReference>